<evidence type="ECO:0000256" key="5">
    <source>
        <dbReference type="ARBA" id="ARBA00022989"/>
    </source>
</evidence>
<organism evidence="10 11">
    <name type="scientific">Spirosoma endbachense</name>
    <dbReference type="NCBI Taxonomy" id="2666025"/>
    <lineage>
        <taxon>Bacteria</taxon>
        <taxon>Pseudomonadati</taxon>
        <taxon>Bacteroidota</taxon>
        <taxon>Cytophagia</taxon>
        <taxon>Cytophagales</taxon>
        <taxon>Cytophagaceae</taxon>
        <taxon>Spirosoma</taxon>
    </lineage>
</organism>
<dbReference type="KEGG" id="senf:GJR95_32100"/>
<evidence type="ECO:0000256" key="1">
    <source>
        <dbReference type="ARBA" id="ARBA00004236"/>
    </source>
</evidence>
<evidence type="ECO:0000256" key="6">
    <source>
        <dbReference type="ARBA" id="ARBA00023118"/>
    </source>
</evidence>
<feature type="domain" description="Pycsar effector protein" evidence="9">
    <location>
        <begin position="250"/>
        <end position="403"/>
    </location>
</feature>
<keyword evidence="4" id="KW-0547">Nucleotide-binding</keyword>
<evidence type="ECO:0000256" key="8">
    <source>
        <dbReference type="SAM" id="Phobius"/>
    </source>
</evidence>
<dbReference type="SUPFAM" id="SSF109604">
    <property type="entry name" value="HD-domain/PDEase-like"/>
    <property type="match status" value="1"/>
</dbReference>
<proteinExistence type="predicted"/>
<evidence type="ECO:0000256" key="7">
    <source>
        <dbReference type="ARBA" id="ARBA00023136"/>
    </source>
</evidence>
<dbReference type="InterPro" id="IPR043760">
    <property type="entry name" value="PycTM_dom"/>
</dbReference>
<dbReference type="Proteomes" id="UP000464577">
    <property type="component" value="Chromosome"/>
</dbReference>
<gene>
    <name evidence="10" type="ORF">GJR95_32100</name>
</gene>
<dbReference type="GO" id="GO:0051607">
    <property type="term" value="P:defense response to virus"/>
    <property type="evidence" value="ECO:0007669"/>
    <property type="project" value="UniProtKB-KW"/>
</dbReference>
<feature type="transmembrane region" description="Helical" evidence="8">
    <location>
        <begin position="287"/>
        <end position="308"/>
    </location>
</feature>
<reference evidence="10 11" key="1">
    <citation type="submission" date="2019-11" db="EMBL/GenBank/DDBJ databases">
        <title>Spirosoma endbachense sp. nov., isolated from a natural salt meadow.</title>
        <authorList>
            <person name="Rojas J."/>
            <person name="Ambika Manirajan B."/>
            <person name="Ratering S."/>
            <person name="Suarez C."/>
            <person name="Geissler-Plaum R."/>
            <person name="Schnell S."/>
        </authorList>
    </citation>
    <scope>NUCLEOTIDE SEQUENCE [LARGE SCALE GENOMIC DNA]</scope>
    <source>
        <strain evidence="10 11">I-24</strain>
    </source>
</reference>
<feature type="transmembrane region" description="Helical" evidence="8">
    <location>
        <begin position="261"/>
        <end position="281"/>
    </location>
</feature>
<feature type="transmembrane region" description="Helical" evidence="8">
    <location>
        <begin position="386"/>
        <end position="408"/>
    </location>
</feature>
<keyword evidence="2" id="KW-1003">Cell membrane</keyword>
<name>A0A6P1W1T4_9BACT</name>
<keyword evidence="5 8" id="KW-1133">Transmembrane helix</keyword>
<dbReference type="GO" id="GO:0000166">
    <property type="term" value="F:nucleotide binding"/>
    <property type="evidence" value="ECO:0007669"/>
    <property type="project" value="UniProtKB-KW"/>
</dbReference>
<keyword evidence="7 8" id="KW-0472">Membrane</keyword>
<evidence type="ECO:0000256" key="2">
    <source>
        <dbReference type="ARBA" id="ARBA00022475"/>
    </source>
</evidence>
<dbReference type="Gene3D" id="1.10.3210.10">
    <property type="entry name" value="Hypothetical protein af1432"/>
    <property type="match status" value="1"/>
</dbReference>
<keyword evidence="11" id="KW-1185">Reference proteome</keyword>
<evidence type="ECO:0000313" key="11">
    <source>
        <dbReference type="Proteomes" id="UP000464577"/>
    </source>
</evidence>
<protein>
    <recommendedName>
        <fullName evidence="9">Pycsar effector protein domain-containing protein</fullName>
    </recommendedName>
</protein>
<comment type="subcellular location">
    <subcellularLocation>
        <location evidence="1">Cell membrane</location>
    </subcellularLocation>
</comment>
<dbReference type="Pfam" id="PF18967">
    <property type="entry name" value="PycTM"/>
    <property type="match status" value="1"/>
</dbReference>
<keyword evidence="3 8" id="KW-0812">Transmembrane</keyword>
<evidence type="ECO:0000259" key="9">
    <source>
        <dbReference type="Pfam" id="PF18967"/>
    </source>
</evidence>
<evidence type="ECO:0000256" key="4">
    <source>
        <dbReference type="ARBA" id="ARBA00022741"/>
    </source>
</evidence>
<dbReference type="EMBL" id="CP045997">
    <property type="protein sequence ID" value="QHV99373.1"/>
    <property type="molecule type" value="Genomic_DNA"/>
</dbReference>
<dbReference type="GO" id="GO:0005886">
    <property type="term" value="C:plasma membrane"/>
    <property type="evidence" value="ECO:0007669"/>
    <property type="project" value="UniProtKB-SubCell"/>
</dbReference>
<evidence type="ECO:0000313" key="10">
    <source>
        <dbReference type="EMBL" id="QHV99373.1"/>
    </source>
</evidence>
<dbReference type="RefSeq" id="WP_162389777.1">
    <property type="nucleotide sequence ID" value="NZ_CP045997.1"/>
</dbReference>
<dbReference type="AlphaFoldDB" id="A0A6P1W1T4"/>
<accession>A0A6P1W1T4</accession>
<sequence length="410" mass="47408">MMEIATVAAQPIGIAQPQKQGKLLKKARQFAWTLYQEHRSTNVYFHTYTRAEEVVKACRDLAKDLALNASDRKVLFVSAWFVDTGFVYQGPAVQLDSDTIVESFLQPYDFPTDQTKRVIDCINSVHTVHVPTSALEEAFHDGYWQFLGRKDYENQIDLLRAEQEQTSGQVITEAEWTSQCLADFTKHPFYSRYAQQKFSKQRAQNWLVVERKLRSLNLKAKQNEKPVQENRLSDHEIEDSFKLASRNYVDLLGVADRKAALLINVSSILISIVLAVLIRHLEDNPRLVLPTIILLVVCMATITFAILASRPTRRQNRQPSAEEEQTLFLGSYDSIDPAFERTTWEDYSQQVDTLRMQSKNEYFKQVLKEIFRTRKLLSRKFRYLSVAYYTFIVGMVITTLAYVTAMLFDI</sequence>
<evidence type="ECO:0000256" key="3">
    <source>
        <dbReference type="ARBA" id="ARBA00022692"/>
    </source>
</evidence>
<keyword evidence="6" id="KW-0051">Antiviral defense</keyword>